<comment type="caution">
    <text evidence="1">The sequence shown here is derived from an EMBL/GenBank/DDBJ whole genome shotgun (WGS) entry which is preliminary data.</text>
</comment>
<dbReference type="EMBL" id="VUJU01006236">
    <property type="protein sequence ID" value="KAF0749072.1"/>
    <property type="molecule type" value="Genomic_DNA"/>
</dbReference>
<proteinExistence type="predicted"/>
<keyword evidence="2" id="KW-1185">Reference proteome</keyword>
<sequence>MSRILLNSRIGHSNITHSYLITKKPKPMCDSCNTPFTIEQIIINCPKYTSSRHLLLNLTTLEEALNQFNSANIFNFFKSIGLDDKLLYSCIQPYFVINSRLIIFNFMN</sequence>
<name>A0A6G0Y4V9_APHCR</name>
<evidence type="ECO:0000313" key="1">
    <source>
        <dbReference type="EMBL" id="KAF0749072.1"/>
    </source>
</evidence>
<reference evidence="1 2" key="1">
    <citation type="submission" date="2019-08" db="EMBL/GenBank/DDBJ databases">
        <title>Whole genome of Aphis craccivora.</title>
        <authorList>
            <person name="Voronova N.V."/>
            <person name="Shulinski R.S."/>
            <person name="Bandarenka Y.V."/>
            <person name="Zhorov D.G."/>
            <person name="Warner D."/>
        </authorList>
    </citation>
    <scope>NUCLEOTIDE SEQUENCE [LARGE SCALE GENOMIC DNA]</scope>
    <source>
        <strain evidence="1">180601</strain>
        <tissue evidence="1">Whole Body</tissue>
    </source>
</reference>
<evidence type="ECO:0000313" key="2">
    <source>
        <dbReference type="Proteomes" id="UP000478052"/>
    </source>
</evidence>
<dbReference type="OrthoDB" id="6630579at2759"/>
<organism evidence="1 2">
    <name type="scientific">Aphis craccivora</name>
    <name type="common">Cowpea aphid</name>
    <dbReference type="NCBI Taxonomy" id="307492"/>
    <lineage>
        <taxon>Eukaryota</taxon>
        <taxon>Metazoa</taxon>
        <taxon>Ecdysozoa</taxon>
        <taxon>Arthropoda</taxon>
        <taxon>Hexapoda</taxon>
        <taxon>Insecta</taxon>
        <taxon>Pterygota</taxon>
        <taxon>Neoptera</taxon>
        <taxon>Paraneoptera</taxon>
        <taxon>Hemiptera</taxon>
        <taxon>Sternorrhyncha</taxon>
        <taxon>Aphidomorpha</taxon>
        <taxon>Aphidoidea</taxon>
        <taxon>Aphididae</taxon>
        <taxon>Aphidini</taxon>
        <taxon>Aphis</taxon>
        <taxon>Aphis</taxon>
    </lineage>
</organism>
<accession>A0A6G0Y4V9</accession>
<dbReference type="Proteomes" id="UP000478052">
    <property type="component" value="Unassembled WGS sequence"/>
</dbReference>
<gene>
    <name evidence="1" type="ORF">FWK35_00025539</name>
</gene>
<evidence type="ECO:0008006" key="3">
    <source>
        <dbReference type="Google" id="ProtNLM"/>
    </source>
</evidence>
<protein>
    <recommendedName>
        <fullName evidence="3">RNase H domain-containing protein</fullName>
    </recommendedName>
</protein>
<dbReference type="AlphaFoldDB" id="A0A6G0Y4V9"/>